<reference evidence="2" key="1">
    <citation type="submission" date="2021-10" db="EMBL/GenBank/DDBJ databases">
        <title>Melipona bicolor Genome sequencing and assembly.</title>
        <authorList>
            <person name="Araujo N.S."/>
            <person name="Arias M.C."/>
        </authorList>
    </citation>
    <scope>NUCLEOTIDE SEQUENCE</scope>
    <source>
        <strain evidence="2">USP_2M_L1-L4_2017</strain>
        <tissue evidence="2">Whole body</tissue>
    </source>
</reference>
<sequence length="161" mass="17469">MWDALLLGCVLDWYIVRRIVRNKAAEKAKHAHQQQQAQQQQGQQQGQPGSGGSVSVIAHAPATAAGHPAATTPNAYSISGILGIPTHHQDPNGNSIKRKRTDDGESLNASTSMILRPLITLAMSACKEFQANPRPIALHCSRATSFFKNCYLARRCRDSGK</sequence>
<evidence type="ECO:0000313" key="3">
    <source>
        <dbReference type="Proteomes" id="UP001177670"/>
    </source>
</evidence>
<feature type="region of interest" description="Disordered" evidence="1">
    <location>
        <begin position="27"/>
        <end position="55"/>
    </location>
</feature>
<feature type="compositionally biased region" description="Low complexity" evidence="1">
    <location>
        <begin position="33"/>
        <end position="47"/>
    </location>
</feature>
<evidence type="ECO:0000313" key="2">
    <source>
        <dbReference type="EMBL" id="KAK1134807.1"/>
    </source>
</evidence>
<accession>A0AA40KVS4</accession>
<gene>
    <name evidence="2" type="ORF">K0M31_007578</name>
</gene>
<name>A0AA40KVS4_9HYME</name>
<dbReference type="EMBL" id="JAHYIQ010000002">
    <property type="protein sequence ID" value="KAK1134807.1"/>
    <property type="molecule type" value="Genomic_DNA"/>
</dbReference>
<dbReference type="Proteomes" id="UP001177670">
    <property type="component" value="Unassembled WGS sequence"/>
</dbReference>
<protein>
    <submittedName>
        <fullName evidence="2">Uncharacterized protein</fullName>
    </submittedName>
</protein>
<keyword evidence="3" id="KW-1185">Reference proteome</keyword>
<evidence type="ECO:0000256" key="1">
    <source>
        <dbReference type="SAM" id="MobiDB-lite"/>
    </source>
</evidence>
<proteinExistence type="predicted"/>
<comment type="caution">
    <text evidence="2">The sequence shown here is derived from an EMBL/GenBank/DDBJ whole genome shotgun (WGS) entry which is preliminary data.</text>
</comment>
<organism evidence="2 3">
    <name type="scientific">Melipona bicolor</name>
    <dbReference type="NCBI Taxonomy" id="60889"/>
    <lineage>
        <taxon>Eukaryota</taxon>
        <taxon>Metazoa</taxon>
        <taxon>Ecdysozoa</taxon>
        <taxon>Arthropoda</taxon>
        <taxon>Hexapoda</taxon>
        <taxon>Insecta</taxon>
        <taxon>Pterygota</taxon>
        <taxon>Neoptera</taxon>
        <taxon>Endopterygota</taxon>
        <taxon>Hymenoptera</taxon>
        <taxon>Apocrita</taxon>
        <taxon>Aculeata</taxon>
        <taxon>Apoidea</taxon>
        <taxon>Anthophila</taxon>
        <taxon>Apidae</taxon>
        <taxon>Melipona</taxon>
    </lineage>
</organism>
<dbReference type="AlphaFoldDB" id="A0AA40KVS4"/>
<feature type="region of interest" description="Disordered" evidence="1">
    <location>
        <begin position="81"/>
        <end position="108"/>
    </location>
</feature>